<dbReference type="InterPro" id="IPR050415">
    <property type="entry name" value="MRET"/>
</dbReference>
<dbReference type="Gene3D" id="2.40.30.10">
    <property type="entry name" value="Translation factors"/>
    <property type="match status" value="1"/>
</dbReference>
<dbReference type="GO" id="GO:0051537">
    <property type="term" value="F:2 iron, 2 sulfur cluster binding"/>
    <property type="evidence" value="ECO:0007669"/>
    <property type="project" value="UniProtKB-KW"/>
</dbReference>
<evidence type="ECO:0000259" key="9">
    <source>
        <dbReference type="PROSITE" id="PS51384"/>
    </source>
</evidence>
<evidence type="ECO:0000313" key="11">
    <source>
        <dbReference type="Proteomes" id="UP000636458"/>
    </source>
</evidence>
<keyword evidence="6" id="KW-0408">Iron</keyword>
<dbReference type="InterPro" id="IPR001041">
    <property type="entry name" value="2Fe-2S_ferredoxin-type"/>
</dbReference>
<dbReference type="CDD" id="cd00207">
    <property type="entry name" value="fer2"/>
    <property type="match status" value="1"/>
</dbReference>
<dbReference type="PROSITE" id="PS51384">
    <property type="entry name" value="FAD_FR"/>
    <property type="match status" value="1"/>
</dbReference>
<protein>
    <submittedName>
        <fullName evidence="10">Oxidoreductase</fullName>
    </submittedName>
</protein>
<comment type="caution">
    <text evidence="10">The sequence shown here is derived from an EMBL/GenBank/DDBJ whole genome shotgun (WGS) entry which is preliminary data.</text>
</comment>
<dbReference type="Gene3D" id="3.10.20.30">
    <property type="match status" value="1"/>
</dbReference>
<evidence type="ECO:0000259" key="8">
    <source>
        <dbReference type="PROSITE" id="PS51085"/>
    </source>
</evidence>
<keyword evidence="5" id="KW-0560">Oxidoreductase</keyword>
<keyword evidence="11" id="KW-1185">Reference proteome</keyword>
<reference evidence="10" key="1">
    <citation type="submission" date="2021-01" db="EMBL/GenBank/DDBJ databases">
        <title>Lacisediminihabitans sp. nov. strain G11-30, isolated from Antarctic Soil.</title>
        <authorList>
            <person name="Li J."/>
        </authorList>
    </citation>
    <scope>NUCLEOTIDE SEQUENCE</scope>
    <source>
        <strain evidence="10">G11-30</strain>
    </source>
</reference>
<dbReference type="SUPFAM" id="SSF52343">
    <property type="entry name" value="Ferredoxin reductase-like, C-terminal NADP-linked domain"/>
    <property type="match status" value="1"/>
</dbReference>
<dbReference type="Gene3D" id="3.40.50.80">
    <property type="entry name" value="Nucleotide-binding domain of ferredoxin-NADP reductase (FNR) module"/>
    <property type="match status" value="1"/>
</dbReference>
<evidence type="ECO:0000256" key="3">
    <source>
        <dbReference type="ARBA" id="ARBA00022714"/>
    </source>
</evidence>
<dbReference type="CDD" id="cd06185">
    <property type="entry name" value="PDR_like"/>
    <property type="match status" value="1"/>
</dbReference>
<evidence type="ECO:0000313" key="10">
    <source>
        <dbReference type="EMBL" id="MBK4346328.1"/>
    </source>
</evidence>
<dbReference type="InterPro" id="IPR036010">
    <property type="entry name" value="2Fe-2S_ferredoxin-like_sf"/>
</dbReference>
<dbReference type="InterPro" id="IPR039261">
    <property type="entry name" value="FNR_nucleotide-bd"/>
</dbReference>
<keyword evidence="7" id="KW-0411">Iron-sulfur</keyword>
<feature type="domain" description="FAD-binding FR-type" evidence="9">
    <location>
        <begin position="1"/>
        <end position="96"/>
    </location>
</feature>
<dbReference type="PANTHER" id="PTHR47354:SF1">
    <property type="entry name" value="CARNITINE MONOOXYGENASE REDUCTASE SUBUNIT"/>
    <property type="match status" value="1"/>
</dbReference>
<dbReference type="GO" id="GO:0016491">
    <property type="term" value="F:oxidoreductase activity"/>
    <property type="evidence" value="ECO:0007669"/>
    <property type="project" value="UniProtKB-KW"/>
</dbReference>
<dbReference type="InterPro" id="IPR006058">
    <property type="entry name" value="2Fe2S_fd_BS"/>
</dbReference>
<accession>A0A934SNS4</accession>
<keyword evidence="4" id="KW-0479">Metal-binding</keyword>
<gene>
    <name evidence="10" type="ORF">IV501_01660</name>
</gene>
<name>A0A934SNS4_9MICO</name>
<dbReference type="EMBL" id="JAEPES010000001">
    <property type="protein sequence ID" value="MBK4346328.1"/>
    <property type="molecule type" value="Genomic_DNA"/>
</dbReference>
<dbReference type="PANTHER" id="PTHR47354">
    <property type="entry name" value="NADH OXIDOREDUCTASE HCR"/>
    <property type="match status" value="1"/>
</dbReference>
<evidence type="ECO:0000256" key="6">
    <source>
        <dbReference type="ARBA" id="ARBA00023004"/>
    </source>
</evidence>
<evidence type="ECO:0000256" key="4">
    <source>
        <dbReference type="ARBA" id="ARBA00022723"/>
    </source>
</evidence>
<keyword evidence="2" id="KW-0285">Flavoprotein</keyword>
<evidence type="ECO:0000256" key="7">
    <source>
        <dbReference type="ARBA" id="ARBA00023014"/>
    </source>
</evidence>
<dbReference type="GO" id="GO:0046872">
    <property type="term" value="F:metal ion binding"/>
    <property type="evidence" value="ECO:0007669"/>
    <property type="project" value="UniProtKB-KW"/>
</dbReference>
<dbReference type="Pfam" id="PF00111">
    <property type="entry name" value="Fer2"/>
    <property type="match status" value="1"/>
</dbReference>
<proteinExistence type="predicted"/>
<evidence type="ECO:0000256" key="1">
    <source>
        <dbReference type="ARBA" id="ARBA00001974"/>
    </source>
</evidence>
<dbReference type="PROSITE" id="PS00197">
    <property type="entry name" value="2FE2S_FER_1"/>
    <property type="match status" value="1"/>
</dbReference>
<sequence length="301" mass="31839">MDARVVAVTPAAASVVLIDLEAPGAALPAWEPGAHIDLLLAAGERQYSLIPTDAGRWRIAVLRETAGRGGSAWLHDSLGVGDTVRVRGPRNHFGFAPVTGTRYLFLAAGIGITPIAAMVASARSAGVEFSVHYAGRTRGAMALLDQVPEAELHVSDEGTRMDLPAIISALDPATAIYCCGPAHFIEAVEAAAGDHPLHVERFEAKELGAPVYAEAFEVELALSGETLTVPPDRSILEVVEEAGVFVLSSCHEGTCGTCETQVLEGEVEHRDSILTPSEQAENRVMYICVSRAACPRLVLEL</sequence>
<comment type="cofactor">
    <cofactor evidence="1">
        <name>FAD</name>
        <dbReference type="ChEBI" id="CHEBI:57692"/>
    </cofactor>
</comment>
<dbReference type="PRINTS" id="PR00409">
    <property type="entry name" value="PHDIOXRDTASE"/>
</dbReference>
<dbReference type="PROSITE" id="PS51085">
    <property type="entry name" value="2FE2S_FER_2"/>
    <property type="match status" value="1"/>
</dbReference>
<dbReference type="SUPFAM" id="SSF54292">
    <property type="entry name" value="2Fe-2S ferredoxin-like"/>
    <property type="match status" value="1"/>
</dbReference>
<keyword evidence="3" id="KW-0001">2Fe-2S</keyword>
<evidence type="ECO:0000256" key="5">
    <source>
        <dbReference type="ARBA" id="ARBA00023002"/>
    </source>
</evidence>
<dbReference type="InterPro" id="IPR012675">
    <property type="entry name" value="Beta-grasp_dom_sf"/>
</dbReference>
<evidence type="ECO:0000256" key="2">
    <source>
        <dbReference type="ARBA" id="ARBA00022630"/>
    </source>
</evidence>
<feature type="domain" description="2Fe-2S ferredoxin-type" evidence="8">
    <location>
        <begin position="216"/>
        <end position="301"/>
    </location>
</feature>
<organism evidence="10 11">
    <name type="scientific">Lacisediminihabitans changchengi</name>
    <dbReference type="NCBI Taxonomy" id="2787634"/>
    <lineage>
        <taxon>Bacteria</taxon>
        <taxon>Bacillati</taxon>
        <taxon>Actinomycetota</taxon>
        <taxon>Actinomycetes</taxon>
        <taxon>Micrococcales</taxon>
        <taxon>Microbacteriaceae</taxon>
        <taxon>Lacisediminihabitans</taxon>
    </lineage>
</organism>
<dbReference type="InterPro" id="IPR017938">
    <property type="entry name" value="Riboflavin_synthase-like_b-brl"/>
</dbReference>
<dbReference type="AlphaFoldDB" id="A0A934SNS4"/>
<dbReference type="Proteomes" id="UP000636458">
    <property type="component" value="Unassembled WGS sequence"/>
</dbReference>
<dbReference type="InterPro" id="IPR017927">
    <property type="entry name" value="FAD-bd_FR_type"/>
</dbReference>
<dbReference type="SUPFAM" id="SSF63380">
    <property type="entry name" value="Riboflavin synthase domain-like"/>
    <property type="match status" value="1"/>
</dbReference>